<keyword evidence="1" id="KW-1133">Transmembrane helix</keyword>
<dbReference type="Proteomes" id="UP000634136">
    <property type="component" value="Unassembled WGS sequence"/>
</dbReference>
<sequence length="88" mass="10206">MERSLPENGKEIGIQFFGIETIPCLRLREATENSMKFSWNWQVKDYFALIPSATYFTCLCISSFSILLVAKTLQTKRNNYKDLITAIF</sequence>
<proteinExistence type="predicted"/>
<name>A0A834W3A5_9FABA</name>
<gene>
    <name evidence="2" type="ORF">G2W53_039194</name>
</gene>
<evidence type="ECO:0000256" key="1">
    <source>
        <dbReference type="SAM" id="Phobius"/>
    </source>
</evidence>
<organism evidence="2 3">
    <name type="scientific">Senna tora</name>
    <dbReference type="NCBI Taxonomy" id="362788"/>
    <lineage>
        <taxon>Eukaryota</taxon>
        <taxon>Viridiplantae</taxon>
        <taxon>Streptophyta</taxon>
        <taxon>Embryophyta</taxon>
        <taxon>Tracheophyta</taxon>
        <taxon>Spermatophyta</taxon>
        <taxon>Magnoliopsida</taxon>
        <taxon>eudicotyledons</taxon>
        <taxon>Gunneridae</taxon>
        <taxon>Pentapetalae</taxon>
        <taxon>rosids</taxon>
        <taxon>fabids</taxon>
        <taxon>Fabales</taxon>
        <taxon>Fabaceae</taxon>
        <taxon>Caesalpinioideae</taxon>
        <taxon>Cassia clade</taxon>
        <taxon>Senna</taxon>
    </lineage>
</organism>
<keyword evidence="3" id="KW-1185">Reference proteome</keyword>
<reference evidence="2" key="1">
    <citation type="submission" date="2020-09" db="EMBL/GenBank/DDBJ databases">
        <title>Genome-Enabled Discovery of Anthraquinone Biosynthesis in Senna tora.</title>
        <authorList>
            <person name="Kang S.-H."/>
            <person name="Pandey R.P."/>
            <person name="Lee C.-M."/>
            <person name="Sim J.-S."/>
            <person name="Jeong J.-T."/>
            <person name="Choi B.-S."/>
            <person name="Jung M."/>
            <person name="Ginzburg D."/>
            <person name="Zhao K."/>
            <person name="Won S.Y."/>
            <person name="Oh T.-J."/>
            <person name="Yu Y."/>
            <person name="Kim N.-H."/>
            <person name="Lee O.R."/>
            <person name="Lee T.-H."/>
            <person name="Bashyal P."/>
            <person name="Kim T.-S."/>
            <person name="Lee W.-H."/>
            <person name="Kawkins C."/>
            <person name="Kim C.-K."/>
            <person name="Kim J.S."/>
            <person name="Ahn B.O."/>
            <person name="Rhee S.Y."/>
            <person name="Sohng J.K."/>
        </authorList>
    </citation>
    <scope>NUCLEOTIDE SEQUENCE</scope>
    <source>
        <tissue evidence="2">Leaf</tissue>
    </source>
</reference>
<evidence type="ECO:0000313" key="2">
    <source>
        <dbReference type="EMBL" id="KAF7807033.1"/>
    </source>
</evidence>
<dbReference type="EMBL" id="JAAIUW010000012">
    <property type="protein sequence ID" value="KAF7807033.1"/>
    <property type="molecule type" value="Genomic_DNA"/>
</dbReference>
<keyword evidence="1" id="KW-0472">Membrane</keyword>
<protein>
    <submittedName>
        <fullName evidence="2">Uncharacterized protein</fullName>
    </submittedName>
</protein>
<keyword evidence="1" id="KW-0812">Transmembrane</keyword>
<evidence type="ECO:0000313" key="3">
    <source>
        <dbReference type="Proteomes" id="UP000634136"/>
    </source>
</evidence>
<accession>A0A834W3A5</accession>
<dbReference type="AlphaFoldDB" id="A0A834W3A5"/>
<comment type="caution">
    <text evidence="2">The sequence shown here is derived from an EMBL/GenBank/DDBJ whole genome shotgun (WGS) entry which is preliminary data.</text>
</comment>
<feature type="transmembrane region" description="Helical" evidence="1">
    <location>
        <begin position="46"/>
        <end position="70"/>
    </location>
</feature>